<evidence type="ECO:0000313" key="1">
    <source>
        <dbReference type="EMBL" id="MBB5707195.1"/>
    </source>
</evidence>
<evidence type="ECO:0000313" key="2">
    <source>
        <dbReference type="Proteomes" id="UP000537161"/>
    </source>
</evidence>
<dbReference type="EMBL" id="JACIJH010000008">
    <property type="protein sequence ID" value="MBB5707195.1"/>
    <property type="molecule type" value="Genomic_DNA"/>
</dbReference>
<name>A0A7W9B6I9_9SPHN</name>
<gene>
    <name evidence="1" type="ORF">FHR21_002558</name>
</gene>
<accession>A0A7W9B6I9</accession>
<dbReference type="AlphaFoldDB" id="A0A7W9B6I9"/>
<keyword evidence="2" id="KW-1185">Reference proteome</keyword>
<reference evidence="1 2" key="1">
    <citation type="submission" date="2020-08" db="EMBL/GenBank/DDBJ databases">
        <title>Genomic Encyclopedia of Type Strains, Phase IV (KMG-IV): sequencing the most valuable type-strain genomes for metagenomic binning, comparative biology and taxonomic classification.</title>
        <authorList>
            <person name="Goeker M."/>
        </authorList>
    </citation>
    <scope>NUCLEOTIDE SEQUENCE [LARGE SCALE GENOMIC DNA]</scope>
    <source>
        <strain evidence="1 2">DSM 27163</strain>
    </source>
</reference>
<comment type="caution">
    <text evidence="1">The sequence shown here is derived from an EMBL/GenBank/DDBJ whole genome shotgun (WGS) entry which is preliminary data.</text>
</comment>
<proteinExistence type="predicted"/>
<organism evidence="1 2">
    <name type="scientific">Sphingopyxis panaciterrulae</name>
    <dbReference type="NCBI Taxonomy" id="462372"/>
    <lineage>
        <taxon>Bacteria</taxon>
        <taxon>Pseudomonadati</taxon>
        <taxon>Pseudomonadota</taxon>
        <taxon>Alphaproteobacteria</taxon>
        <taxon>Sphingomonadales</taxon>
        <taxon>Sphingomonadaceae</taxon>
        <taxon>Sphingopyxis</taxon>
    </lineage>
</organism>
<protein>
    <submittedName>
        <fullName evidence="1">Uncharacterized protein</fullName>
    </submittedName>
</protein>
<sequence>MAEWLIEAGIGETRAALVEAGRIVEARIEREGEGPRVGAVLGARLVEPGRVLLDAPGEPIATVAAPGLALGARLTVEITRMALRERGRDKPARARLAEADAALAGGPDLAARIAASGVPVTDLRMGDADRLEAAGWSDLIDHVRTGHWPFAGGALWVDATPAMLLIDIDGEGDPLALAKAGAAAAVHVVRCCDVGGSIGIDFPSLPGRAERQAIDALIDTLLPQPFERTAVNGFGFLQIVRRRERPSLIEQVRFDPVATDAALLLRQAERAVGTGALQLTARPAVVGHIAAHPGWVAELGRRIGRPVELVGDAQMKGAGHAQ</sequence>
<dbReference type="RefSeq" id="WP_184098840.1">
    <property type="nucleotide sequence ID" value="NZ_JACIJH010000008.1"/>
</dbReference>
<dbReference type="Proteomes" id="UP000537161">
    <property type="component" value="Unassembled WGS sequence"/>
</dbReference>